<dbReference type="PROSITE" id="PS50292">
    <property type="entry name" value="PEROXIDASE_3"/>
    <property type="match status" value="1"/>
</dbReference>
<dbReference type="InterPro" id="IPR036396">
    <property type="entry name" value="Cyt_P450_sf"/>
</dbReference>
<name>A0A3N4HKE3_ASCIM</name>
<dbReference type="InterPro" id="IPR034812">
    <property type="entry name" value="Ppo-like_N"/>
</dbReference>
<evidence type="ECO:0000256" key="4">
    <source>
        <dbReference type="ARBA" id="ARBA00023002"/>
    </source>
</evidence>
<dbReference type="GO" id="GO:0006631">
    <property type="term" value="P:fatty acid metabolic process"/>
    <property type="evidence" value="ECO:0007669"/>
    <property type="project" value="UniProtKB-ARBA"/>
</dbReference>
<evidence type="ECO:0000256" key="5">
    <source>
        <dbReference type="ARBA" id="ARBA00023004"/>
    </source>
</evidence>
<dbReference type="PRINTS" id="PR00457">
    <property type="entry name" value="ANPEROXIDASE"/>
</dbReference>
<dbReference type="InterPro" id="IPR010255">
    <property type="entry name" value="Haem_peroxidase_sf"/>
</dbReference>
<accession>A0A3N4HKE3</accession>
<evidence type="ECO:0000313" key="8">
    <source>
        <dbReference type="Proteomes" id="UP000275078"/>
    </source>
</evidence>
<dbReference type="InterPro" id="IPR050783">
    <property type="entry name" value="Oxylipin_biosynth_metab"/>
</dbReference>
<keyword evidence="4" id="KW-0560">Oxidoreductase</keyword>
<dbReference type="GO" id="GO:0016705">
    <property type="term" value="F:oxidoreductase activity, acting on paired donors, with incorporation or reduction of molecular oxygen"/>
    <property type="evidence" value="ECO:0007669"/>
    <property type="project" value="InterPro"/>
</dbReference>
<evidence type="ECO:0000256" key="1">
    <source>
        <dbReference type="ARBA" id="ARBA00011881"/>
    </source>
</evidence>
<dbReference type="STRING" id="1160509.A0A3N4HKE3"/>
<protein>
    <submittedName>
        <fullName evidence="7">Putative fatty acid oxygenase PpoA</fullName>
    </submittedName>
</protein>
<dbReference type="OrthoDB" id="823504at2759"/>
<organism evidence="7 8">
    <name type="scientific">Ascobolus immersus RN42</name>
    <dbReference type="NCBI Taxonomy" id="1160509"/>
    <lineage>
        <taxon>Eukaryota</taxon>
        <taxon>Fungi</taxon>
        <taxon>Dikarya</taxon>
        <taxon>Ascomycota</taxon>
        <taxon>Pezizomycotina</taxon>
        <taxon>Pezizomycetes</taxon>
        <taxon>Pezizales</taxon>
        <taxon>Ascobolaceae</taxon>
        <taxon>Ascobolus</taxon>
    </lineage>
</organism>
<dbReference type="SUPFAM" id="SSF48113">
    <property type="entry name" value="Heme-dependent peroxidases"/>
    <property type="match status" value="1"/>
</dbReference>
<dbReference type="Pfam" id="PF03098">
    <property type="entry name" value="An_peroxidase"/>
    <property type="match status" value="2"/>
</dbReference>
<dbReference type="GO" id="GO:0004497">
    <property type="term" value="F:monooxygenase activity"/>
    <property type="evidence" value="ECO:0007669"/>
    <property type="project" value="InterPro"/>
</dbReference>
<dbReference type="CDD" id="cd09817">
    <property type="entry name" value="linoleate_diol_synthase_like"/>
    <property type="match status" value="1"/>
</dbReference>
<evidence type="ECO:0000256" key="2">
    <source>
        <dbReference type="ARBA" id="ARBA00022723"/>
    </source>
</evidence>
<dbReference type="EMBL" id="ML119854">
    <property type="protein sequence ID" value="RPA72611.1"/>
    <property type="molecule type" value="Genomic_DNA"/>
</dbReference>
<dbReference type="InterPro" id="IPR019791">
    <property type="entry name" value="Haem_peroxidase_animal"/>
</dbReference>
<dbReference type="InterPro" id="IPR037120">
    <property type="entry name" value="Haem_peroxidase_sf_animal"/>
</dbReference>
<dbReference type="Gene3D" id="1.10.630.10">
    <property type="entry name" value="Cytochrome P450"/>
    <property type="match status" value="1"/>
</dbReference>
<reference evidence="7 8" key="1">
    <citation type="journal article" date="2018" name="Nat. Ecol. Evol.">
        <title>Pezizomycetes genomes reveal the molecular basis of ectomycorrhizal truffle lifestyle.</title>
        <authorList>
            <person name="Murat C."/>
            <person name="Payen T."/>
            <person name="Noel B."/>
            <person name="Kuo A."/>
            <person name="Morin E."/>
            <person name="Chen J."/>
            <person name="Kohler A."/>
            <person name="Krizsan K."/>
            <person name="Balestrini R."/>
            <person name="Da Silva C."/>
            <person name="Montanini B."/>
            <person name="Hainaut M."/>
            <person name="Levati E."/>
            <person name="Barry K.W."/>
            <person name="Belfiori B."/>
            <person name="Cichocki N."/>
            <person name="Clum A."/>
            <person name="Dockter R.B."/>
            <person name="Fauchery L."/>
            <person name="Guy J."/>
            <person name="Iotti M."/>
            <person name="Le Tacon F."/>
            <person name="Lindquist E.A."/>
            <person name="Lipzen A."/>
            <person name="Malagnac F."/>
            <person name="Mello A."/>
            <person name="Molinier V."/>
            <person name="Miyauchi S."/>
            <person name="Poulain J."/>
            <person name="Riccioni C."/>
            <person name="Rubini A."/>
            <person name="Sitrit Y."/>
            <person name="Splivallo R."/>
            <person name="Traeger S."/>
            <person name="Wang M."/>
            <person name="Zifcakova L."/>
            <person name="Wipf D."/>
            <person name="Zambonelli A."/>
            <person name="Paolocci F."/>
            <person name="Nowrousian M."/>
            <person name="Ottonello S."/>
            <person name="Baldrian P."/>
            <person name="Spatafora J.W."/>
            <person name="Henrissat B."/>
            <person name="Nagy L.G."/>
            <person name="Aury J.M."/>
            <person name="Wincker P."/>
            <person name="Grigoriev I.V."/>
            <person name="Bonfante P."/>
            <person name="Martin F.M."/>
        </authorList>
    </citation>
    <scope>NUCLEOTIDE SEQUENCE [LARGE SCALE GENOMIC DNA]</scope>
    <source>
        <strain evidence="7 8">RN42</strain>
    </source>
</reference>
<dbReference type="SUPFAM" id="SSF48264">
    <property type="entry name" value="Cytochrome P450"/>
    <property type="match status" value="1"/>
</dbReference>
<evidence type="ECO:0000313" key="7">
    <source>
        <dbReference type="EMBL" id="RPA72611.1"/>
    </source>
</evidence>
<keyword evidence="6" id="KW-0349">Heme</keyword>
<comment type="subunit">
    <text evidence="1">Homotetramer.</text>
</comment>
<dbReference type="PANTHER" id="PTHR11903">
    <property type="entry name" value="PROSTAGLANDIN G/H SYNTHASE"/>
    <property type="match status" value="1"/>
</dbReference>
<dbReference type="GO" id="GO:0006979">
    <property type="term" value="P:response to oxidative stress"/>
    <property type="evidence" value="ECO:0007669"/>
    <property type="project" value="InterPro"/>
</dbReference>
<evidence type="ECO:0000256" key="6">
    <source>
        <dbReference type="PIRSR" id="PIRSR619791-2"/>
    </source>
</evidence>
<feature type="binding site" description="axial binding residue" evidence="6">
    <location>
        <position position="303"/>
    </location>
    <ligand>
        <name>heme b</name>
        <dbReference type="ChEBI" id="CHEBI:60344"/>
    </ligand>
    <ligandPart>
        <name>Fe</name>
        <dbReference type="ChEBI" id="CHEBI:18248"/>
    </ligandPart>
</feature>
<dbReference type="PANTHER" id="PTHR11903:SF13">
    <property type="entry name" value="LINOLEATE 10R-LIPOXYGENASE"/>
    <property type="match status" value="1"/>
</dbReference>
<keyword evidence="2 6" id="KW-0479">Metal-binding</keyword>
<keyword evidence="8" id="KW-1185">Reference proteome</keyword>
<dbReference type="InterPro" id="IPR001128">
    <property type="entry name" value="Cyt_P450"/>
</dbReference>
<dbReference type="AlphaFoldDB" id="A0A3N4HKE3"/>
<proteinExistence type="predicted"/>
<keyword evidence="3" id="KW-0223">Dioxygenase</keyword>
<dbReference type="GO" id="GO:0005506">
    <property type="term" value="F:iron ion binding"/>
    <property type="evidence" value="ECO:0007669"/>
    <property type="project" value="InterPro"/>
</dbReference>
<dbReference type="GO" id="GO:0004601">
    <property type="term" value="F:peroxidase activity"/>
    <property type="evidence" value="ECO:0007669"/>
    <property type="project" value="InterPro"/>
</dbReference>
<dbReference type="GO" id="GO:0020037">
    <property type="term" value="F:heme binding"/>
    <property type="evidence" value="ECO:0007669"/>
    <property type="project" value="InterPro"/>
</dbReference>
<dbReference type="Pfam" id="PF00067">
    <property type="entry name" value="p450"/>
    <property type="match status" value="1"/>
</dbReference>
<dbReference type="GO" id="GO:0051213">
    <property type="term" value="F:dioxygenase activity"/>
    <property type="evidence" value="ECO:0007669"/>
    <property type="project" value="UniProtKB-KW"/>
</dbReference>
<sequence length="995" mass="113697">MERAIQLSARLPALSKNRLKLTAQQVDQLWDSLQHPPLSYLGSEFNYRKPDGSCNNILYPHLGKAGTPYARSIKPLTPQPGALPDAGLIFDAVMARRQYKKHPNNVSSVLYYVASIIIHDLFRTNRRDLNISDTSSYLDLSPLYGCNEAEQKTIRTFKDGRLKPDAFAEKRLLGFPPGVSVLLITFNRFHNYVVENLAQINEKDRFGLKFARGERRDDPEAIKRAEAKRDEHLFQTGRLVTCGLYINFILNDYLRTIVNLNRVDTTWTLDPRFDPARVWNPDGTPAGVGNQVSVEFNLVYRWHSCISDRDEKWTESFMRDVFPDVEDTSKLSLPQFIGGVMKWESQIPEDPVERTFANLQRRPDGKFEDGDLVDILCDSIEDCAGASGARNIPIAMRMIEILGIEQARSWQCATLNEFREFFGLKAYNEFEEINSDPEVADALRQLYDHPDFVELYPGITAEEAKTPMEPGVGIAPTYTISRAILSDAVTLVRGDRFYTVDYTAANLTNWGFAEVATDPNIECGCIAYKLLIKAFPNHFKYNSVYAHYPMTIPTENHKILTKLGWVNRYNFERPTPIAPRINILSYNALQRVLNEQHNFTLTWGEAHDFIFKAETMLSRDNSINAQMKEFVGGCIYGQAAWKEQVLKFYEEKTLEMLRKKSYFIGGNYMVDAIRDIGNMVHTHFAAELFSLPLKTKDNPKGIYTEQELYGVLSAMFVAIFFDIDPSKSFPLRHMAYKVTEQLIKVMTMKVKAIKSWSFLRNKFAKHQPSELKDYGVKLIERFLQSKKSPEEITRSFIIPTAGASVPNQAQVFSQVLDFYLEPQNAVHLAEIQRLARLDTVDSFDAIQRYALEGTRLAGTFGLYRKVEVDNINLNDGDKEYQLNKGDVIFMSFISASRDPVIFPDPLEIRLDRPLDAYIQYGVGPHKCLGTDINMLSMTMMLKIFAKLPGLRRAPGEQGKLKFVSRPGGFKVYLKEDWSGMWPFPTTMKVQFDELI</sequence>
<evidence type="ECO:0000256" key="3">
    <source>
        <dbReference type="ARBA" id="ARBA00022964"/>
    </source>
</evidence>
<dbReference type="CDD" id="cd20612">
    <property type="entry name" value="CYP_LDS-like_C"/>
    <property type="match status" value="1"/>
</dbReference>
<keyword evidence="5 6" id="KW-0408">Iron</keyword>
<gene>
    <name evidence="7" type="ORF">BJ508DRAFT_72118</name>
</gene>
<dbReference type="Gene3D" id="1.10.640.10">
    <property type="entry name" value="Haem peroxidase domain superfamily, animal type"/>
    <property type="match status" value="1"/>
</dbReference>
<dbReference type="Proteomes" id="UP000275078">
    <property type="component" value="Unassembled WGS sequence"/>
</dbReference>